<dbReference type="Proteomes" id="UP001431209">
    <property type="component" value="Unassembled WGS sequence"/>
</dbReference>
<keyword evidence="9" id="KW-1185">Reference proteome</keyword>
<comment type="function">
    <text evidence="6">Component of the anaphase promoting complex/cyclosome (APC/C), a cell cycle-regulated E3 ubiquitin-protein ligase complex that controls progression through mitosis and the G1 phase of the cell cycle.</text>
</comment>
<evidence type="ECO:0000256" key="5">
    <source>
        <dbReference type="ARBA" id="ARBA00023306"/>
    </source>
</evidence>
<dbReference type="GO" id="GO:0051301">
    <property type="term" value="P:cell division"/>
    <property type="evidence" value="ECO:0007669"/>
    <property type="project" value="UniProtKB-KW"/>
</dbReference>
<dbReference type="CDD" id="cd08366">
    <property type="entry name" value="APC10"/>
    <property type="match status" value="1"/>
</dbReference>
<keyword evidence="2 6" id="KW-0132">Cell division</keyword>
<dbReference type="PANTHER" id="PTHR12936">
    <property type="entry name" value="ANAPHASE-PROMOTING COMPLEX 10"/>
    <property type="match status" value="1"/>
</dbReference>
<dbReference type="InterPro" id="IPR004939">
    <property type="entry name" value="APC_su10/DOC_dom"/>
</dbReference>
<reference evidence="8 9" key="1">
    <citation type="submission" date="2024-03" db="EMBL/GenBank/DDBJ databases">
        <title>The Acrasis kona genome and developmental transcriptomes reveal deep origins of eukaryotic multicellular pathways.</title>
        <authorList>
            <person name="Sheikh S."/>
            <person name="Fu C.-J."/>
            <person name="Brown M.W."/>
            <person name="Baldauf S.L."/>
        </authorList>
    </citation>
    <scope>NUCLEOTIDE SEQUENCE [LARGE SCALE GENOMIC DNA]</scope>
    <source>
        <strain evidence="8 9">ATCC MYA-3509</strain>
    </source>
</reference>
<dbReference type="Pfam" id="PF03256">
    <property type="entry name" value="ANAPC10"/>
    <property type="match status" value="1"/>
</dbReference>
<dbReference type="GO" id="GO:0070979">
    <property type="term" value="P:protein K11-linked ubiquitination"/>
    <property type="evidence" value="ECO:0007669"/>
    <property type="project" value="TreeGrafter"/>
</dbReference>
<dbReference type="Gene3D" id="2.60.120.260">
    <property type="entry name" value="Galactose-binding domain-like"/>
    <property type="match status" value="1"/>
</dbReference>
<dbReference type="InterPro" id="IPR016901">
    <property type="entry name" value="APC10/Doc1"/>
</dbReference>
<feature type="domain" description="DOC" evidence="7">
    <location>
        <begin position="1"/>
        <end position="192"/>
    </location>
</feature>
<organism evidence="8 9">
    <name type="scientific">Acrasis kona</name>
    <dbReference type="NCBI Taxonomy" id="1008807"/>
    <lineage>
        <taxon>Eukaryota</taxon>
        <taxon>Discoba</taxon>
        <taxon>Heterolobosea</taxon>
        <taxon>Tetramitia</taxon>
        <taxon>Eutetramitia</taxon>
        <taxon>Acrasidae</taxon>
        <taxon>Acrasis</taxon>
    </lineage>
</organism>
<dbReference type="SUPFAM" id="SSF49785">
    <property type="entry name" value="Galactose-binding domain-like"/>
    <property type="match status" value="1"/>
</dbReference>
<dbReference type="PIRSF" id="PIRSF028841">
    <property type="entry name" value="APC10_sub"/>
    <property type="match status" value="1"/>
</dbReference>
<accession>A0AAW2YWD3</accession>
<proteinExistence type="inferred from homology"/>
<keyword evidence="5 6" id="KW-0131">Cell cycle</keyword>
<sequence length="192" mass="22244">MLDERRGLKEIGKQAVWTLSTAKPGNGIAQLRDNNLETFWQSLNCSRLKRSDGPQPHFINIQFHKIVKVKEVAFYFDYKKDESYTPQRIIIRAGSSAYDLREIRAVEWKEPCGWHYVTFLEKDDDSAEQDETDESGPTKVISTNMIQIVVEANHQNGRDTHIRQIKIFGPCNFASMDVSFSTVEFSKYSYIR</sequence>
<comment type="caution">
    <text evidence="8">The sequence shown here is derived from an EMBL/GenBank/DDBJ whole genome shotgun (WGS) entry which is preliminary data.</text>
</comment>
<dbReference type="EMBL" id="JAOPGA020000762">
    <property type="protein sequence ID" value="KAL0481389.1"/>
    <property type="molecule type" value="Genomic_DNA"/>
</dbReference>
<evidence type="ECO:0000313" key="8">
    <source>
        <dbReference type="EMBL" id="KAL0481389.1"/>
    </source>
</evidence>
<evidence type="ECO:0000256" key="1">
    <source>
        <dbReference type="ARBA" id="ARBA00006762"/>
    </source>
</evidence>
<name>A0AAW2YWD3_9EUKA</name>
<dbReference type="PANTHER" id="PTHR12936:SF0">
    <property type="entry name" value="ANAPHASE-PROMOTING COMPLEX SUBUNIT 10"/>
    <property type="match status" value="1"/>
</dbReference>
<evidence type="ECO:0000256" key="3">
    <source>
        <dbReference type="ARBA" id="ARBA00022776"/>
    </source>
</evidence>
<dbReference type="GO" id="GO:0031145">
    <property type="term" value="P:anaphase-promoting complex-dependent catabolic process"/>
    <property type="evidence" value="ECO:0007669"/>
    <property type="project" value="InterPro"/>
</dbReference>
<evidence type="ECO:0000313" key="9">
    <source>
        <dbReference type="Proteomes" id="UP001431209"/>
    </source>
</evidence>
<keyword evidence="4 6" id="KW-0833">Ubl conjugation pathway</keyword>
<dbReference type="AlphaFoldDB" id="A0AAW2YWD3"/>
<evidence type="ECO:0000259" key="7">
    <source>
        <dbReference type="PROSITE" id="PS51284"/>
    </source>
</evidence>
<dbReference type="GO" id="GO:0005680">
    <property type="term" value="C:anaphase-promoting complex"/>
    <property type="evidence" value="ECO:0007669"/>
    <property type="project" value="InterPro"/>
</dbReference>
<dbReference type="InterPro" id="IPR008979">
    <property type="entry name" value="Galactose-bd-like_sf"/>
</dbReference>
<protein>
    <recommendedName>
        <fullName evidence="6">Anaphase-promoting complex subunit 10</fullName>
    </recommendedName>
</protein>
<dbReference type="PROSITE" id="PS51284">
    <property type="entry name" value="DOC"/>
    <property type="match status" value="1"/>
</dbReference>
<evidence type="ECO:0000256" key="6">
    <source>
        <dbReference type="PIRNR" id="PIRNR028841"/>
    </source>
</evidence>
<dbReference type="SMART" id="SM01337">
    <property type="entry name" value="APC10"/>
    <property type="match status" value="1"/>
</dbReference>
<evidence type="ECO:0000256" key="4">
    <source>
        <dbReference type="ARBA" id="ARBA00022786"/>
    </source>
</evidence>
<keyword evidence="3 6" id="KW-0498">Mitosis</keyword>
<evidence type="ECO:0000256" key="2">
    <source>
        <dbReference type="ARBA" id="ARBA00022618"/>
    </source>
</evidence>
<comment type="similarity">
    <text evidence="1 6">Belongs to the APC10 family.</text>
</comment>
<gene>
    <name evidence="8" type="ORF">AKO1_012692</name>
</gene>